<dbReference type="Pfam" id="PF00226">
    <property type="entry name" value="DnaJ"/>
    <property type="match status" value="1"/>
</dbReference>
<dbReference type="SUPFAM" id="SSF46565">
    <property type="entry name" value="Chaperone J-domain"/>
    <property type="match status" value="1"/>
</dbReference>
<proteinExistence type="predicted"/>
<dbReference type="CDD" id="cd06257">
    <property type="entry name" value="DnaJ"/>
    <property type="match status" value="1"/>
</dbReference>
<dbReference type="PROSITE" id="PS50076">
    <property type="entry name" value="DNAJ_2"/>
    <property type="match status" value="1"/>
</dbReference>
<gene>
    <name evidence="2" type="ORF">MNBD_NITROSPINAE04-1031</name>
</gene>
<protein>
    <recommendedName>
        <fullName evidence="1">J domain-containing protein</fullName>
    </recommendedName>
</protein>
<dbReference type="InterPro" id="IPR050400">
    <property type="entry name" value="Bact_Cytoskel_RodZ"/>
</dbReference>
<dbReference type="InterPro" id="IPR001623">
    <property type="entry name" value="DnaJ_domain"/>
</dbReference>
<dbReference type="PANTHER" id="PTHR34475:SF1">
    <property type="entry name" value="CYTOSKELETON PROTEIN RODZ"/>
    <property type="match status" value="1"/>
</dbReference>
<dbReference type="PANTHER" id="PTHR34475">
    <property type="match status" value="1"/>
</dbReference>
<evidence type="ECO:0000313" key="2">
    <source>
        <dbReference type="EMBL" id="VAX14818.1"/>
    </source>
</evidence>
<accession>A0A3B1BTJ3</accession>
<dbReference type="EMBL" id="UOGA01000015">
    <property type="protein sequence ID" value="VAX14818.1"/>
    <property type="molecule type" value="Genomic_DNA"/>
</dbReference>
<dbReference type="InterPro" id="IPR036869">
    <property type="entry name" value="J_dom_sf"/>
</dbReference>
<dbReference type="Pfam" id="PF13413">
    <property type="entry name" value="HTH_25"/>
    <property type="match status" value="1"/>
</dbReference>
<dbReference type="Gene3D" id="1.10.260.40">
    <property type="entry name" value="lambda repressor-like DNA-binding domains"/>
    <property type="match status" value="1"/>
</dbReference>
<dbReference type="Gene3D" id="1.10.287.110">
    <property type="entry name" value="DnaJ domain"/>
    <property type="match status" value="1"/>
</dbReference>
<dbReference type="SUPFAM" id="SSF47413">
    <property type="entry name" value="lambda repressor-like DNA-binding domains"/>
    <property type="match status" value="1"/>
</dbReference>
<reference evidence="2" key="1">
    <citation type="submission" date="2018-06" db="EMBL/GenBank/DDBJ databases">
        <authorList>
            <person name="Zhirakovskaya E."/>
        </authorList>
    </citation>
    <scope>NUCLEOTIDE SEQUENCE</scope>
</reference>
<dbReference type="GO" id="GO:0003677">
    <property type="term" value="F:DNA binding"/>
    <property type="evidence" value="ECO:0007669"/>
    <property type="project" value="InterPro"/>
</dbReference>
<sequence length="207" mass="22871">MIRKSVSWLNHYELLNLDTFASNEQIQRAYLNSVSIYSKDSIASYGAISGKERQWMINRIQEAYDILINPASRAEYDSEKLGLAGHERKGSKALPLHGAGMDIGSVDIGAGATAPPARHSELNNPAAQPSGRRITGANLRDIRRAKGASLDEISEVTKVKKSFLEAIEEQDVDNFPAPVFMRGYLKAYAKALALDPAEIMERYMAEE</sequence>
<evidence type="ECO:0000259" key="1">
    <source>
        <dbReference type="PROSITE" id="PS50076"/>
    </source>
</evidence>
<feature type="domain" description="J" evidence="1">
    <location>
        <begin position="10"/>
        <end position="80"/>
    </location>
</feature>
<name>A0A3B1BTJ3_9ZZZZ</name>
<dbReference type="AlphaFoldDB" id="A0A3B1BTJ3"/>
<organism evidence="2">
    <name type="scientific">hydrothermal vent metagenome</name>
    <dbReference type="NCBI Taxonomy" id="652676"/>
    <lineage>
        <taxon>unclassified sequences</taxon>
        <taxon>metagenomes</taxon>
        <taxon>ecological metagenomes</taxon>
    </lineage>
</organism>
<dbReference type="InterPro" id="IPR010982">
    <property type="entry name" value="Lambda_DNA-bd_dom_sf"/>
</dbReference>